<evidence type="ECO:0000259" key="2">
    <source>
        <dbReference type="PROSITE" id="PS51737"/>
    </source>
</evidence>
<dbReference type="InterPro" id="IPR050639">
    <property type="entry name" value="SSR_resolvase"/>
</dbReference>
<dbReference type="GO" id="GO:0000150">
    <property type="term" value="F:DNA strand exchange activity"/>
    <property type="evidence" value="ECO:0007669"/>
    <property type="project" value="InterPro"/>
</dbReference>
<reference evidence="3" key="1">
    <citation type="submission" date="2021-01" db="EMBL/GenBank/DDBJ databases">
        <title>Whole genome shotgun sequence of Catellatospora methionotrophica NBRC 14553.</title>
        <authorList>
            <person name="Komaki H."/>
            <person name="Tamura T."/>
        </authorList>
    </citation>
    <scope>NUCLEOTIDE SEQUENCE</scope>
    <source>
        <strain evidence="3">NBRC 14553</strain>
    </source>
</reference>
<evidence type="ECO:0000259" key="1">
    <source>
        <dbReference type="PROSITE" id="PS51736"/>
    </source>
</evidence>
<keyword evidence="4" id="KW-1185">Reference proteome</keyword>
<feature type="domain" description="Resolvase/invertase-type recombinase catalytic" evidence="1">
    <location>
        <begin position="8"/>
        <end position="155"/>
    </location>
</feature>
<dbReference type="Proteomes" id="UP000660339">
    <property type="component" value="Unassembled WGS sequence"/>
</dbReference>
<dbReference type="Pfam" id="PF00239">
    <property type="entry name" value="Resolvase"/>
    <property type="match status" value="1"/>
</dbReference>
<dbReference type="RefSeq" id="WP_166388273.1">
    <property type="nucleotide sequence ID" value="NZ_BAAATT010000004.1"/>
</dbReference>
<dbReference type="CDD" id="cd00338">
    <property type="entry name" value="Ser_Recombinase"/>
    <property type="match status" value="1"/>
</dbReference>
<dbReference type="InterPro" id="IPR036162">
    <property type="entry name" value="Resolvase-like_N_sf"/>
</dbReference>
<dbReference type="Gene3D" id="3.90.1750.20">
    <property type="entry name" value="Putative Large Serine Recombinase, Chain B, Domain 2"/>
    <property type="match status" value="1"/>
</dbReference>
<dbReference type="PANTHER" id="PTHR30461:SF23">
    <property type="entry name" value="DNA RECOMBINASE-RELATED"/>
    <property type="match status" value="1"/>
</dbReference>
<dbReference type="Gene3D" id="3.40.50.1390">
    <property type="entry name" value="Resolvase, N-terminal catalytic domain"/>
    <property type="match status" value="1"/>
</dbReference>
<proteinExistence type="predicted"/>
<dbReference type="SMART" id="SM00857">
    <property type="entry name" value="Resolvase"/>
    <property type="match status" value="1"/>
</dbReference>
<sequence>MTEIAQLLAGVYGRQSRNKAKSIDEQLDAGQAVASENGWKVSGTYQDGSSASRYARKGRDDWERVLADIASGALTVLILWEASRGDRTLTTWSQLLDLCRDKGVSIYVVSDERLYDPRKHKDWKSLAQSGVDSAGESDLISVRVRRGHAGAAAAGRPSHGRTPFGYVRRYDPGTGQLAGQEIDPDTAPIVREIFARIKKGEAVSTIVDDFNERGVKTSGAVKWYRVRVRDIAMNRAYLGQRVYNGSISEGIWPGIVDAETFYAVQRVLTDPKRVTTRPGRAVHLLSYLGTCSPCGASLTAVRGRYRCLDNGCVTIVQRDTDAFVENMVLEKLSRPDVYEQLRQHGVEDDEEVVKAREEIARLDDILAGWRLSAARHETTPASLAVIEADIAGQIRSAQRRADAAGVPPALRAILEPGADVRVRWEDAPMAARRRVVLFMATIVVDQAAAPGGRLFDFHRLGKSRWTGDPQSWGERWAGAGA</sequence>
<protein>
    <submittedName>
        <fullName evidence="3">Site-specific recombinase DNA invertase Pin</fullName>
    </submittedName>
</protein>
<dbReference type="PROSITE" id="PS51737">
    <property type="entry name" value="RECOMBINASE_DNA_BIND"/>
    <property type="match status" value="1"/>
</dbReference>
<accession>A0A8J3LCV7</accession>
<dbReference type="InterPro" id="IPR006119">
    <property type="entry name" value="Resolv_N"/>
</dbReference>
<dbReference type="AlphaFoldDB" id="A0A8J3LCV7"/>
<dbReference type="PROSITE" id="PS51736">
    <property type="entry name" value="RECOMBINASES_3"/>
    <property type="match status" value="1"/>
</dbReference>
<comment type="caution">
    <text evidence="3">The sequence shown here is derived from an EMBL/GenBank/DDBJ whole genome shotgun (WGS) entry which is preliminary data.</text>
</comment>
<evidence type="ECO:0000313" key="4">
    <source>
        <dbReference type="Proteomes" id="UP000660339"/>
    </source>
</evidence>
<dbReference type="GO" id="GO:0003677">
    <property type="term" value="F:DNA binding"/>
    <property type="evidence" value="ECO:0007669"/>
    <property type="project" value="InterPro"/>
</dbReference>
<dbReference type="EMBL" id="BONJ01000041">
    <property type="protein sequence ID" value="GIG18593.1"/>
    <property type="molecule type" value="Genomic_DNA"/>
</dbReference>
<evidence type="ECO:0000313" key="3">
    <source>
        <dbReference type="EMBL" id="GIG18593.1"/>
    </source>
</evidence>
<dbReference type="InterPro" id="IPR011109">
    <property type="entry name" value="DNA_bind_recombinase_dom"/>
</dbReference>
<dbReference type="SUPFAM" id="SSF53041">
    <property type="entry name" value="Resolvase-like"/>
    <property type="match status" value="1"/>
</dbReference>
<dbReference type="PANTHER" id="PTHR30461">
    <property type="entry name" value="DNA-INVERTASE FROM LAMBDOID PROPHAGE"/>
    <property type="match status" value="1"/>
</dbReference>
<gene>
    <name evidence="3" type="ORF">Cme02nite_69250</name>
</gene>
<feature type="domain" description="Recombinase" evidence="2">
    <location>
        <begin position="163"/>
        <end position="274"/>
    </location>
</feature>
<dbReference type="InterPro" id="IPR038109">
    <property type="entry name" value="DNA_bind_recomb_sf"/>
</dbReference>
<organism evidence="3 4">
    <name type="scientific">Catellatospora methionotrophica</name>
    <dbReference type="NCBI Taxonomy" id="121620"/>
    <lineage>
        <taxon>Bacteria</taxon>
        <taxon>Bacillati</taxon>
        <taxon>Actinomycetota</taxon>
        <taxon>Actinomycetes</taxon>
        <taxon>Micromonosporales</taxon>
        <taxon>Micromonosporaceae</taxon>
        <taxon>Catellatospora</taxon>
    </lineage>
</organism>
<name>A0A8J3LCV7_9ACTN</name>
<dbReference type="Pfam" id="PF07508">
    <property type="entry name" value="Recombinase"/>
    <property type="match status" value="1"/>
</dbReference>